<evidence type="ECO:0000313" key="3">
    <source>
        <dbReference type="Proteomes" id="UP000326950"/>
    </source>
</evidence>
<protein>
    <submittedName>
        <fullName evidence="2">Uncharacterized protein</fullName>
    </submittedName>
</protein>
<dbReference type="EMBL" id="ML738645">
    <property type="protein sequence ID" value="KAE8161237.1"/>
    <property type="molecule type" value="Genomic_DNA"/>
</dbReference>
<dbReference type="OrthoDB" id="3000060at2759"/>
<evidence type="ECO:0000313" key="2">
    <source>
        <dbReference type="EMBL" id="KAE8161237.1"/>
    </source>
</evidence>
<feature type="region of interest" description="Disordered" evidence="1">
    <location>
        <begin position="492"/>
        <end position="529"/>
    </location>
</feature>
<gene>
    <name evidence="2" type="ORF">BDV40DRAFT_301557</name>
</gene>
<name>A0A5N6URI5_ASPTM</name>
<proteinExistence type="predicted"/>
<reference evidence="2 3" key="1">
    <citation type="submission" date="2019-04" db="EMBL/GenBank/DDBJ databases">
        <title>Friends and foes A comparative genomics study of 23 Aspergillus species from section Flavi.</title>
        <authorList>
            <consortium name="DOE Joint Genome Institute"/>
            <person name="Kjaerbolling I."/>
            <person name="Vesth T."/>
            <person name="Frisvad J.C."/>
            <person name="Nybo J.L."/>
            <person name="Theobald S."/>
            <person name="Kildgaard S."/>
            <person name="Isbrandt T."/>
            <person name="Kuo A."/>
            <person name="Sato A."/>
            <person name="Lyhne E.K."/>
            <person name="Kogle M.E."/>
            <person name="Wiebenga A."/>
            <person name="Kun R.S."/>
            <person name="Lubbers R.J."/>
            <person name="Makela M.R."/>
            <person name="Barry K."/>
            <person name="Chovatia M."/>
            <person name="Clum A."/>
            <person name="Daum C."/>
            <person name="Haridas S."/>
            <person name="He G."/>
            <person name="LaButti K."/>
            <person name="Lipzen A."/>
            <person name="Mondo S."/>
            <person name="Riley R."/>
            <person name="Salamov A."/>
            <person name="Simmons B.A."/>
            <person name="Magnuson J.K."/>
            <person name="Henrissat B."/>
            <person name="Mortensen U.H."/>
            <person name="Larsen T.O."/>
            <person name="Devries R.P."/>
            <person name="Grigoriev I.V."/>
            <person name="Machida M."/>
            <person name="Baker S.E."/>
            <person name="Andersen M.R."/>
        </authorList>
    </citation>
    <scope>NUCLEOTIDE SEQUENCE [LARGE SCALE GENOMIC DNA]</scope>
    <source>
        <strain evidence="2 3">CBS 117626</strain>
    </source>
</reference>
<dbReference type="AlphaFoldDB" id="A0A5N6URI5"/>
<keyword evidence="3" id="KW-1185">Reference proteome</keyword>
<feature type="compositionally biased region" description="Polar residues" evidence="1">
    <location>
        <begin position="494"/>
        <end position="521"/>
    </location>
</feature>
<dbReference type="Proteomes" id="UP000326950">
    <property type="component" value="Unassembled WGS sequence"/>
</dbReference>
<evidence type="ECO:0000256" key="1">
    <source>
        <dbReference type="SAM" id="MobiDB-lite"/>
    </source>
</evidence>
<sequence>MATSATGFYPISRTTGAIHPYTDLAFLTSHPPDVPVRSRIVAVCGISDVDNNADPQKDGWFISDFFLFYHLLQRPFTRDVNQIWMLCESPKSLAEKYKEYAHGDPRKERRVVLDQTMLPAIKSAKNIRVVPKEHLAERFIKTVEEQSCLAHSNDETLIVMIFSHGESHSHGVYLGGKDPQDDRHILKIERLKRCFLPHLNVTLLLTPCYYGGCPSTSRRNNSTRSFQISKYISQLKNDDWELHWQQRTGIPLVTLKQRWESLRILQPSTQEHSIGTSSIPSRKVGALRLKTQRVITEYSKSEPCSSRWASNVATHGRIFQFERGTLRDEELPLLLDVLTYRLNMTYEADEFVLAMGLTFPSCFGFQVDGYRVDNEAKARVKQQAFVQLCRTGLFNTPARHHSFPKPVWFLSIVIAETCKFEDIDEKVNMLSQFAKSKALHLLPYVRGHAILEDSDVKEKKNAFLSAMKALGRKVHVKALALAPKRVLPAGPSAFPSSTNLTSPTNGATTINDAKSSQNSLHIASAPGDA</sequence>
<accession>A0A5N6URI5</accession>
<organism evidence="2 3">
    <name type="scientific">Aspergillus tamarii</name>
    <dbReference type="NCBI Taxonomy" id="41984"/>
    <lineage>
        <taxon>Eukaryota</taxon>
        <taxon>Fungi</taxon>
        <taxon>Dikarya</taxon>
        <taxon>Ascomycota</taxon>
        <taxon>Pezizomycotina</taxon>
        <taxon>Eurotiomycetes</taxon>
        <taxon>Eurotiomycetidae</taxon>
        <taxon>Eurotiales</taxon>
        <taxon>Aspergillaceae</taxon>
        <taxon>Aspergillus</taxon>
        <taxon>Aspergillus subgen. Circumdati</taxon>
    </lineage>
</organism>